<dbReference type="PANTHER" id="PTHR47917:SF1">
    <property type="entry name" value="COENZYME F420:L-GLUTAMATE LIGASE"/>
    <property type="match status" value="1"/>
</dbReference>
<evidence type="ECO:0000256" key="6">
    <source>
        <dbReference type="ARBA" id="ARBA00023002"/>
    </source>
</evidence>
<keyword evidence="4" id="KW-0460">Magnesium</keyword>
<evidence type="ECO:0000313" key="13">
    <source>
        <dbReference type="EMBL" id="TDD09848.1"/>
    </source>
</evidence>
<feature type="domain" description="Nitroreductase" evidence="11">
    <location>
        <begin position="260"/>
        <end position="428"/>
    </location>
</feature>
<dbReference type="InterPro" id="IPR023661">
    <property type="entry name" value="FbiB"/>
</dbReference>
<dbReference type="NCBIfam" id="TIGR03553">
    <property type="entry name" value="F420_FbiB_CTERM"/>
    <property type="match status" value="1"/>
</dbReference>
<keyword evidence="14" id="KW-1185">Reference proteome</keyword>
<evidence type="ECO:0000256" key="3">
    <source>
        <dbReference type="ARBA" id="ARBA00022741"/>
    </source>
</evidence>
<dbReference type="InterPro" id="IPR029479">
    <property type="entry name" value="Nitroreductase"/>
</dbReference>
<proteinExistence type="inferred from homology"/>
<keyword evidence="5" id="KW-0630">Potassium</keyword>
<feature type="region of interest" description="Disordered" evidence="10">
    <location>
        <begin position="426"/>
        <end position="449"/>
    </location>
</feature>
<dbReference type="GO" id="GO:0052618">
    <property type="term" value="F:coenzyme F420-0:L-glutamate ligase activity"/>
    <property type="evidence" value="ECO:0007669"/>
    <property type="project" value="UniProtKB-EC"/>
</dbReference>
<dbReference type="NCBIfam" id="TIGR01916">
    <property type="entry name" value="F420_cofE"/>
    <property type="match status" value="1"/>
</dbReference>
<keyword evidence="7" id="KW-0342">GTP-binding</keyword>
<sequence length="449" mass="47570">MTPRDHAATGGLQLFAVTGLPEFVEGDDLAASISAAAPWLSGGDVLVVTSKIVSKVEGRMITAPEDPEERDALRRELVLSEATSVLARKGRTLITQNKLGIVQAASGVDASNVAQDQIALLPEDPDASARRLRDGIAARLGVQVAVVVTDTMGRAWRVGQTDAAIGSAGLAVLHRYAGSTDAQGNELAVTEVAIADEIAGAADLVKGKLGGIPVAVVRGLTTVDDGSTARDLARPVEEDLFHLGTAEAIARGRREAVLVRRSVREFADTPVAEESLRRAVGAALTAPAPHHTRPVRFVWLRDRPLRVKLLDAMRTAWLEDLRGDGLSEQAAQRRVNRGNLLYAAPEVVLPFLVREGAHTYPDEARSDAERQMFTVAGGAAVQGLLVSLAAEELGSCWVSSTMFCADVVRKALDLPENWEPLGAVAVGHPATPAEGPRPPRDLDDGLVEL</sequence>
<evidence type="ECO:0000256" key="4">
    <source>
        <dbReference type="ARBA" id="ARBA00022842"/>
    </source>
</evidence>
<protein>
    <submittedName>
        <fullName evidence="13">Coenzyme F420-0:L-glutamate ligase</fullName>
        <ecNumber evidence="13">6.3.2.31</ecNumber>
    </submittedName>
</protein>
<dbReference type="InterPro" id="IPR019943">
    <property type="entry name" value="F420_FbiB_C"/>
</dbReference>
<evidence type="ECO:0000256" key="9">
    <source>
        <dbReference type="ARBA" id="ARBA00023268"/>
    </source>
</evidence>
<dbReference type="AlphaFoldDB" id="A0A4R4VUY6"/>
<dbReference type="InterPro" id="IPR008225">
    <property type="entry name" value="F420-0_g-glutamyl_ligase"/>
</dbReference>
<evidence type="ECO:0000259" key="12">
    <source>
        <dbReference type="Pfam" id="PF01996"/>
    </source>
</evidence>
<dbReference type="Pfam" id="PF00881">
    <property type="entry name" value="Nitroreductase"/>
    <property type="match status" value="1"/>
</dbReference>
<dbReference type="SUPFAM" id="SSF55469">
    <property type="entry name" value="FMN-dependent nitroreductase-like"/>
    <property type="match status" value="1"/>
</dbReference>
<dbReference type="Gene3D" id="3.90.1660.10">
    <property type="entry name" value="CofE-like domain"/>
    <property type="match status" value="1"/>
</dbReference>
<reference evidence="13 14" key="1">
    <citation type="submission" date="2019-03" db="EMBL/GenBank/DDBJ databases">
        <title>Draft genome sequences of novel Actinobacteria.</title>
        <authorList>
            <person name="Sahin N."/>
            <person name="Ay H."/>
            <person name="Saygin H."/>
        </authorList>
    </citation>
    <scope>NUCLEOTIDE SEQUENCE [LARGE SCALE GENOMIC DNA]</scope>
    <source>
        <strain evidence="13 14">16K309</strain>
    </source>
</reference>
<keyword evidence="6" id="KW-0560">Oxidoreductase</keyword>
<organism evidence="13 14">
    <name type="scientific">Saccharopolyspora terrae</name>
    <dbReference type="NCBI Taxonomy" id="2530384"/>
    <lineage>
        <taxon>Bacteria</taxon>
        <taxon>Bacillati</taxon>
        <taxon>Actinomycetota</taxon>
        <taxon>Actinomycetes</taxon>
        <taxon>Pseudonocardiales</taxon>
        <taxon>Pseudonocardiaceae</taxon>
        <taxon>Saccharopolyspora</taxon>
    </lineage>
</organism>
<dbReference type="HAMAP" id="MF_01259">
    <property type="entry name" value="F420_ligase_FbiB"/>
    <property type="match status" value="1"/>
</dbReference>
<keyword evidence="1 13" id="KW-0436">Ligase</keyword>
<keyword evidence="9" id="KW-0511">Multifunctional enzyme</keyword>
<evidence type="ECO:0000256" key="8">
    <source>
        <dbReference type="ARBA" id="ARBA00023211"/>
    </source>
</evidence>
<keyword evidence="8" id="KW-0464">Manganese</keyword>
<dbReference type="Pfam" id="PF01996">
    <property type="entry name" value="F420_ligase"/>
    <property type="match status" value="1"/>
</dbReference>
<evidence type="ECO:0000256" key="10">
    <source>
        <dbReference type="SAM" id="MobiDB-lite"/>
    </source>
</evidence>
<accession>A0A4R4VUY6</accession>
<dbReference type="OrthoDB" id="9788295at2"/>
<dbReference type="EMBL" id="SMKS01000003">
    <property type="protein sequence ID" value="TDD09848.1"/>
    <property type="molecule type" value="Genomic_DNA"/>
</dbReference>
<dbReference type="SUPFAM" id="SSF144010">
    <property type="entry name" value="CofE-like"/>
    <property type="match status" value="1"/>
</dbReference>
<dbReference type="RefSeq" id="WP_132672465.1">
    <property type="nucleotide sequence ID" value="NZ_SMKS01000003.1"/>
</dbReference>
<evidence type="ECO:0000256" key="7">
    <source>
        <dbReference type="ARBA" id="ARBA00023134"/>
    </source>
</evidence>
<name>A0A4R4VUY6_9PSEU</name>
<dbReference type="EC" id="6.3.2.31" evidence="13"/>
<dbReference type="NCBIfam" id="NF009810">
    <property type="entry name" value="PRK13294.1"/>
    <property type="match status" value="1"/>
</dbReference>
<dbReference type="Gene3D" id="3.40.109.10">
    <property type="entry name" value="NADH Oxidase"/>
    <property type="match status" value="1"/>
</dbReference>
<comment type="caution">
    <text evidence="13">The sequence shown here is derived from an EMBL/GenBank/DDBJ whole genome shotgun (WGS) entry which is preliminary data.</text>
</comment>
<dbReference type="InterPro" id="IPR002847">
    <property type="entry name" value="F420-0_gamma-glut_ligase-dom"/>
</dbReference>
<keyword evidence="3" id="KW-0547">Nucleotide-binding</keyword>
<keyword evidence="2" id="KW-0479">Metal-binding</keyword>
<dbReference type="Gene3D" id="3.30.1330.100">
    <property type="entry name" value="CofE-like"/>
    <property type="match status" value="1"/>
</dbReference>
<feature type="domain" description="Coenzyme F420:L-glutamate ligase-like" evidence="12">
    <location>
        <begin position="20"/>
        <end position="219"/>
    </location>
</feature>
<dbReference type="InterPro" id="IPR000415">
    <property type="entry name" value="Nitroreductase-like"/>
</dbReference>
<evidence type="ECO:0000259" key="11">
    <source>
        <dbReference type="Pfam" id="PF00881"/>
    </source>
</evidence>
<dbReference type="GO" id="GO:0046872">
    <property type="term" value="F:metal ion binding"/>
    <property type="evidence" value="ECO:0007669"/>
    <property type="project" value="UniProtKB-KW"/>
</dbReference>
<dbReference type="Proteomes" id="UP000295674">
    <property type="component" value="Unassembled WGS sequence"/>
</dbReference>
<dbReference type="GO" id="GO:0016491">
    <property type="term" value="F:oxidoreductase activity"/>
    <property type="evidence" value="ECO:0007669"/>
    <property type="project" value="UniProtKB-KW"/>
</dbReference>
<evidence type="ECO:0000256" key="1">
    <source>
        <dbReference type="ARBA" id="ARBA00022598"/>
    </source>
</evidence>
<evidence type="ECO:0000256" key="5">
    <source>
        <dbReference type="ARBA" id="ARBA00022958"/>
    </source>
</evidence>
<dbReference type="GO" id="GO:0005525">
    <property type="term" value="F:GTP binding"/>
    <property type="evidence" value="ECO:0007669"/>
    <property type="project" value="UniProtKB-KW"/>
</dbReference>
<evidence type="ECO:0000313" key="14">
    <source>
        <dbReference type="Proteomes" id="UP000295674"/>
    </source>
</evidence>
<gene>
    <name evidence="13" type="ORF">E1181_03830</name>
</gene>
<dbReference type="PANTHER" id="PTHR47917">
    <property type="match status" value="1"/>
</dbReference>
<evidence type="ECO:0000256" key="2">
    <source>
        <dbReference type="ARBA" id="ARBA00022723"/>
    </source>
</evidence>